<keyword evidence="5" id="KW-1185">Reference proteome</keyword>
<dbReference type="InterPro" id="IPR011234">
    <property type="entry name" value="Fumarylacetoacetase-like_C"/>
</dbReference>
<feature type="domain" description="Fumarylacetoacetase-like C-terminal" evidence="3">
    <location>
        <begin position="75"/>
        <end position="276"/>
    </location>
</feature>
<protein>
    <submittedName>
        <fullName evidence="4">2-keto-4-pentenoate hydratase/2-oxohepta-3-ene-1,7-dioic acid hydratase in catechol pathway</fullName>
    </submittedName>
</protein>
<evidence type="ECO:0000313" key="4">
    <source>
        <dbReference type="EMBL" id="PXW64990.1"/>
    </source>
</evidence>
<dbReference type="Proteomes" id="UP000248021">
    <property type="component" value="Unassembled WGS sequence"/>
</dbReference>
<dbReference type="OrthoDB" id="5197601at2"/>
<dbReference type="AlphaFoldDB" id="A0A2V3UJN8"/>
<reference evidence="4 5" key="1">
    <citation type="submission" date="2018-05" db="EMBL/GenBank/DDBJ databases">
        <title>Genomic Encyclopedia of Type Strains, Phase IV (KMG-IV): sequencing the most valuable type-strain genomes for metagenomic binning, comparative biology and taxonomic classification.</title>
        <authorList>
            <person name="Goeker M."/>
        </authorList>
    </citation>
    <scope>NUCLEOTIDE SEQUENCE [LARGE SCALE GENOMIC DNA]</scope>
    <source>
        <strain evidence="4 5">DSM 6462</strain>
    </source>
</reference>
<dbReference type="PANTHER" id="PTHR42796">
    <property type="entry name" value="FUMARYLACETOACETATE HYDROLASE DOMAIN-CONTAINING PROTEIN 2A-RELATED"/>
    <property type="match status" value="1"/>
</dbReference>
<dbReference type="GO" id="GO:0044281">
    <property type="term" value="P:small molecule metabolic process"/>
    <property type="evidence" value="ECO:0007669"/>
    <property type="project" value="UniProtKB-ARBA"/>
</dbReference>
<keyword evidence="2" id="KW-0479">Metal-binding</keyword>
<evidence type="ECO:0000256" key="1">
    <source>
        <dbReference type="ARBA" id="ARBA00010211"/>
    </source>
</evidence>
<dbReference type="InterPro" id="IPR036663">
    <property type="entry name" value="Fumarylacetoacetase_C_sf"/>
</dbReference>
<proteinExistence type="inferred from homology"/>
<dbReference type="GO" id="GO:0003824">
    <property type="term" value="F:catalytic activity"/>
    <property type="evidence" value="ECO:0007669"/>
    <property type="project" value="InterPro"/>
</dbReference>
<evidence type="ECO:0000259" key="3">
    <source>
        <dbReference type="Pfam" id="PF01557"/>
    </source>
</evidence>
<accession>A0A2V3UJN8</accession>
<gene>
    <name evidence="4" type="ORF">C7450_101751</name>
</gene>
<comment type="caution">
    <text evidence="4">The sequence shown here is derived from an EMBL/GenBank/DDBJ whole genome shotgun (WGS) entry which is preliminary data.</text>
</comment>
<sequence>MKFASYLKDGQPTFGVVVGDGLVTLGNKLPHVPTLRAAIETGALAQLGEAAVDARPDIALAEAVFLPVIPNPSKTLCVGANYRDHAAEAGKTEKPWPGYFIRVDDTIVGHGQPLEAPVVSEAFDFEGELALVMGRPARHIAESEALAYVAGYTCFMDGSVRDYQKRCISAGKNFQASGASGPFLVTADEIPDPAQLTLTTYLNGDQVQHSSIAMMIHSVPKTIAYLSTIIQLRPGDVIATGTPAGVGHGREPPLWMRRGDRITVEISGVGRLSNPVA</sequence>
<comment type="similarity">
    <text evidence="1">Belongs to the FAH family.</text>
</comment>
<organism evidence="4 5">
    <name type="scientific">Chelatococcus asaccharovorans</name>
    <dbReference type="NCBI Taxonomy" id="28210"/>
    <lineage>
        <taxon>Bacteria</taxon>
        <taxon>Pseudomonadati</taxon>
        <taxon>Pseudomonadota</taxon>
        <taxon>Alphaproteobacteria</taxon>
        <taxon>Hyphomicrobiales</taxon>
        <taxon>Chelatococcaceae</taxon>
        <taxon>Chelatococcus</taxon>
    </lineage>
</organism>
<dbReference type="InterPro" id="IPR051121">
    <property type="entry name" value="FAH"/>
</dbReference>
<dbReference type="SUPFAM" id="SSF56529">
    <property type="entry name" value="FAH"/>
    <property type="match status" value="1"/>
</dbReference>
<dbReference type="Gene3D" id="3.90.850.10">
    <property type="entry name" value="Fumarylacetoacetase-like, C-terminal domain"/>
    <property type="match status" value="1"/>
</dbReference>
<dbReference type="PANTHER" id="PTHR42796:SF4">
    <property type="entry name" value="FUMARYLACETOACETATE HYDROLASE DOMAIN-CONTAINING PROTEIN 2A"/>
    <property type="match status" value="1"/>
</dbReference>
<evidence type="ECO:0000256" key="2">
    <source>
        <dbReference type="ARBA" id="ARBA00022723"/>
    </source>
</evidence>
<dbReference type="RefSeq" id="WP_110373001.1">
    <property type="nucleotide sequence ID" value="NZ_JAHBRY010000001.1"/>
</dbReference>
<dbReference type="Pfam" id="PF01557">
    <property type="entry name" value="FAA_hydrolase"/>
    <property type="match status" value="1"/>
</dbReference>
<name>A0A2V3UJN8_9HYPH</name>
<dbReference type="GO" id="GO:0046872">
    <property type="term" value="F:metal ion binding"/>
    <property type="evidence" value="ECO:0007669"/>
    <property type="project" value="UniProtKB-KW"/>
</dbReference>
<dbReference type="EMBL" id="QJJK01000001">
    <property type="protein sequence ID" value="PXW64990.1"/>
    <property type="molecule type" value="Genomic_DNA"/>
</dbReference>
<evidence type="ECO:0000313" key="5">
    <source>
        <dbReference type="Proteomes" id="UP000248021"/>
    </source>
</evidence>